<dbReference type="Proteomes" id="UP000786183">
    <property type="component" value="Unassembled WGS sequence"/>
</dbReference>
<dbReference type="EMBL" id="JACGBB010000001">
    <property type="protein sequence ID" value="MBZ7986620.1"/>
    <property type="molecule type" value="Genomic_DNA"/>
</dbReference>
<sequence length="188" mass="21763">MKRQYGQQGVVRLERLDKLMNELVGKEEGVKLLKVNEFFNDPTIIKWADDMQVWGKVDYWANRFESLGKGLGDCEDFVIAKYFTLLDLGVDENKLFFTYVYANLNGKWIAHMVLAYYENQDSIPFILDSNTNNIRRANNRPDLKPVLAFNAKDLFLAQQASTGKISAKSSKYTKEWAKYLEKLKKGDL</sequence>
<accession>A0ABS7WPD3</accession>
<dbReference type="PANTHER" id="PTHR39327:SF1">
    <property type="entry name" value="BLR5470 PROTEIN"/>
    <property type="match status" value="1"/>
</dbReference>
<evidence type="ECO:0000313" key="1">
    <source>
        <dbReference type="EMBL" id="MBZ7986620.1"/>
    </source>
</evidence>
<organism evidence="1 2">
    <name type="scientific">Campylobacter canadensis</name>
    <dbReference type="NCBI Taxonomy" id="449520"/>
    <lineage>
        <taxon>Bacteria</taxon>
        <taxon>Pseudomonadati</taxon>
        <taxon>Campylobacterota</taxon>
        <taxon>Epsilonproteobacteria</taxon>
        <taxon>Campylobacterales</taxon>
        <taxon>Campylobacteraceae</taxon>
        <taxon>Campylobacter</taxon>
    </lineage>
</organism>
<name>A0ABS7WPD3_9BACT</name>
<proteinExistence type="predicted"/>
<dbReference type="InterPro" id="IPR010319">
    <property type="entry name" value="Transglutaminase-like_Cys_pept"/>
</dbReference>
<comment type="caution">
    <text evidence="1">The sequence shown here is derived from an EMBL/GenBank/DDBJ whole genome shotgun (WGS) entry which is preliminary data.</text>
</comment>
<protein>
    <submittedName>
        <fullName evidence="1">Transglutaminase-like cysteine peptidase</fullName>
    </submittedName>
</protein>
<dbReference type="Pfam" id="PF06035">
    <property type="entry name" value="Peptidase_C93"/>
    <property type="match status" value="1"/>
</dbReference>
<evidence type="ECO:0000313" key="2">
    <source>
        <dbReference type="Proteomes" id="UP000786183"/>
    </source>
</evidence>
<keyword evidence="2" id="KW-1185">Reference proteome</keyword>
<dbReference type="RefSeq" id="WP_224325085.1">
    <property type="nucleotide sequence ID" value="NZ_JACGBB010000001.1"/>
</dbReference>
<dbReference type="Gene3D" id="3.10.620.30">
    <property type="match status" value="1"/>
</dbReference>
<dbReference type="PANTHER" id="PTHR39327">
    <property type="match status" value="1"/>
</dbReference>
<reference evidence="1 2" key="1">
    <citation type="submission" date="2020-07" db="EMBL/GenBank/DDBJ databases">
        <title>Transfer of Campylobacter canadensis to the novel genus Avispirillum gen. nov., that also includes two novel species recovered from migratory waterfowl: Avispirillum anseris sp. nov. and Avispirillum brantae sp. nov.</title>
        <authorList>
            <person name="Miller W.G."/>
            <person name="Chapman M.H."/>
            <person name="Yee E."/>
            <person name="Inglis G.D."/>
        </authorList>
    </citation>
    <scope>NUCLEOTIDE SEQUENCE [LARGE SCALE GENOMIC DNA]</scope>
    <source>
        <strain evidence="1 2">L283</strain>
    </source>
</reference>
<gene>
    <name evidence="1" type="ORF">AVCANL283_00640</name>
</gene>